<dbReference type="EMBL" id="JAGEOK010000023">
    <property type="protein sequence ID" value="MBO2442034.1"/>
    <property type="molecule type" value="Genomic_DNA"/>
</dbReference>
<protein>
    <submittedName>
        <fullName evidence="4">YafY family transcriptional regulator</fullName>
    </submittedName>
</protein>
<dbReference type="PROSITE" id="PS52050">
    <property type="entry name" value="WYL"/>
    <property type="match status" value="1"/>
</dbReference>
<dbReference type="Gene3D" id="1.10.10.10">
    <property type="entry name" value="Winged helix-like DNA-binding domain superfamily/Winged helix DNA-binding domain"/>
    <property type="match status" value="1"/>
</dbReference>
<feature type="domain" description="Helix-turn-helix type 11" evidence="1">
    <location>
        <begin position="2"/>
        <end position="52"/>
    </location>
</feature>
<accession>A0ABS3R724</accession>
<evidence type="ECO:0000259" key="2">
    <source>
        <dbReference type="Pfam" id="PF13280"/>
    </source>
</evidence>
<dbReference type="InterPro" id="IPR036388">
    <property type="entry name" value="WH-like_DNA-bd_sf"/>
</dbReference>
<dbReference type="SUPFAM" id="SSF46785">
    <property type="entry name" value="Winged helix' DNA-binding domain"/>
    <property type="match status" value="1"/>
</dbReference>
<dbReference type="Pfam" id="PF25583">
    <property type="entry name" value="WCX"/>
    <property type="match status" value="1"/>
</dbReference>
<name>A0ABS3R724_9ACTN</name>
<proteinExistence type="predicted"/>
<gene>
    <name evidence="4" type="ORF">J4557_31375</name>
</gene>
<reference evidence="4 5" key="1">
    <citation type="submission" date="2021-03" db="EMBL/GenBank/DDBJ databases">
        <authorList>
            <person name="Kanchanasin P."/>
            <person name="Saeng-In P."/>
            <person name="Phongsopitanun W."/>
            <person name="Yuki M."/>
            <person name="Kudo T."/>
            <person name="Ohkuma M."/>
            <person name="Tanasupawat S."/>
        </authorList>
    </citation>
    <scope>NUCLEOTIDE SEQUENCE [LARGE SCALE GENOMIC DNA]</scope>
    <source>
        <strain evidence="4 5">L46</strain>
    </source>
</reference>
<feature type="domain" description="WYL" evidence="2">
    <location>
        <begin position="131"/>
        <end position="196"/>
    </location>
</feature>
<dbReference type="InterPro" id="IPR013196">
    <property type="entry name" value="HTH_11"/>
</dbReference>
<evidence type="ECO:0000313" key="5">
    <source>
        <dbReference type="Proteomes" id="UP000666915"/>
    </source>
</evidence>
<sequence>MLELLQAHHRMTGPDLARRLGVDERTVRRYAARLDDLGVPVVAERGRYGGYRLMPGYKLPPLMLTDDEAVAVVLGLLAGRRLGLPGQATESALAKVQRVLPAVLRDRVQALRETLGFTLAARDAAAPSTGVLLTLAAAVRERRRVRLRYRSWQGADSERDLDPYGLVFHSGRWYATGHDHLSGEVRTFRVDRIASADTSGAATGSAAYEIPAGADPVQHVTRSLAGVPYAHEVEVLLETTLEQARRRVPATVATLTETAGGVVMTTRAEHLDGMARMLAGLGWPFVIRRPAELRGHVRDLARLLDEQAGR</sequence>
<evidence type="ECO:0000259" key="3">
    <source>
        <dbReference type="Pfam" id="PF25583"/>
    </source>
</evidence>
<feature type="domain" description="WCX" evidence="3">
    <location>
        <begin position="231"/>
        <end position="302"/>
    </location>
</feature>
<dbReference type="InterPro" id="IPR057727">
    <property type="entry name" value="WCX_dom"/>
</dbReference>
<organism evidence="4 5">
    <name type="scientific">Actinomadura nitritigenes</name>
    <dbReference type="NCBI Taxonomy" id="134602"/>
    <lineage>
        <taxon>Bacteria</taxon>
        <taxon>Bacillati</taxon>
        <taxon>Actinomycetota</taxon>
        <taxon>Actinomycetes</taxon>
        <taxon>Streptosporangiales</taxon>
        <taxon>Thermomonosporaceae</taxon>
        <taxon>Actinomadura</taxon>
    </lineage>
</organism>
<dbReference type="PANTHER" id="PTHR34580:SF3">
    <property type="entry name" value="PROTEIN PAFB"/>
    <property type="match status" value="1"/>
</dbReference>
<evidence type="ECO:0000259" key="1">
    <source>
        <dbReference type="Pfam" id="PF08279"/>
    </source>
</evidence>
<dbReference type="InterPro" id="IPR026881">
    <property type="entry name" value="WYL_dom"/>
</dbReference>
<dbReference type="Pfam" id="PF08279">
    <property type="entry name" value="HTH_11"/>
    <property type="match status" value="1"/>
</dbReference>
<keyword evidence="5" id="KW-1185">Reference proteome</keyword>
<comment type="caution">
    <text evidence="4">The sequence shown here is derived from an EMBL/GenBank/DDBJ whole genome shotgun (WGS) entry which is preliminary data.</text>
</comment>
<dbReference type="InterPro" id="IPR028349">
    <property type="entry name" value="PafC-like"/>
</dbReference>
<dbReference type="Pfam" id="PF13280">
    <property type="entry name" value="WYL"/>
    <property type="match status" value="1"/>
</dbReference>
<dbReference type="InterPro" id="IPR051534">
    <property type="entry name" value="CBASS_pafABC_assoc_protein"/>
</dbReference>
<dbReference type="Proteomes" id="UP000666915">
    <property type="component" value="Unassembled WGS sequence"/>
</dbReference>
<dbReference type="PIRSF" id="PIRSF016838">
    <property type="entry name" value="PafC"/>
    <property type="match status" value="1"/>
</dbReference>
<dbReference type="InterPro" id="IPR036390">
    <property type="entry name" value="WH_DNA-bd_sf"/>
</dbReference>
<dbReference type="PANTHER" id="PTHR34580">
    <property type="match status" value="1"/>
</dbReference>
<evidence type="ECO:0000313" key="4">
    <source>
        <dbReference type="EMBL" id="MBO2442034.1"/>
    </source>
</evidence>